<dbReference type="Gene3D" id="3.30.70.2530">
    <property type="match status" value="1"/>
</dbReference>
<dbReference type="AlphaFoldDB" id="A0A9X2GQ48"/>
<dbReference type="Gene3D" id="3.30.465.10">
    <property type="match status" value="1"/>
</dbReference>
<accession>A0A9X2GQ48</accession>
<dbReference type="PROSITE" id="PS51387">
    <property type="entry name" value="FAD_PCMH"/>
    <property type="match status" value="1"/>
</dbReference>
<keyword evidence="1 3" id="KW-0560">Oxidoreductase</keyword>
<dbReference type="GO" id="GO:0071949">
    <property type="term" value="F:FAD binding"/>
    <property type="evidence" value="ECO:0007669"/>
    <property type="project" value="InterPro"/>
</dbReference>
<comment type="caution">
    <text evidence="3">The sequence shown here is derived from an EMBL/GenBank/DDBJ whole genome shotgun (WGS) entry which is preliminary data.</text>
</comment>
<dbReference type="SUPFAM" id="SSF56176">
    <property type="entry name" value="FAD-binding/transporter-associated domain-like"/>
    <property type="match status" value="1"/>
</dbReference>
<proteinExistence type="predicted"/>
<dbReference type="GO" id="GO:0080049">
    <property type="term" value="F:L-gulono-1,4-lactone dehydrogenase activity"/>
    <property type="evidence" value="ECO:0007669"/>
    <property type="project" value="TreeGrafter"/>
</dbReference>
<dbReference type="Gene3D" id="3.30.70.2520">
    <property type="match status" value="1"/>
</dbReference>
<evidence type="ECO:0000313" key="4">
    <source>
        <dbReference type="Proteomes" id="UP001139648"/>
    </source>
</evidence>
<reference evidence="3" key="1">
    <citation type="submission" date="2022-06" db="EMBL/GenBank/DDBJ databases">
        <title>Sequencing the genomes of 1000 actinobacteria strains.</title>
        <authorList>
            <person name="Klenk H.-P."/>
        </authorList>
    </citation>
    <scope>NUCLEOTIDE SEQUENCE</scope>
    <source>
        <strain evidence="3">DSM 46694</strain>
    </source>
</reference>
<organism evidence="3 4">
    <name type="scientific">Nonomuraea thailandensis</name>
    <dbReference type="NCBI Taxonomy" id="1188745"/>
    <lineage>
        <taxon>Bacteria</taxon>
        <taxon>Bacillati</taxon>
        <taxon>Actinomycetota</taxon>
        <taxon>Actinomycetes</taxon>
        <taxon>Streptosporangiales</taxon>
        <taxon>Streptosporangiaceae</taxon>
        <taxon>Nonomuraea</taxon>
    </lineage>
</organism>
<dbReference type="EC" id="1.1.3.41" evidence="3"/>
<dbReference type="GO" id="GO:0016020">
    <property type="term" value="C:membrane"/>
    <property type="evidence" value="ECO:0007669"/>
    <property type="project" value="InterPro"/>
</dbReference>
<dbReference type="RefSeq" id="WP_253745591.1">
    <property type="nucleotide sequence ID" value="NZ_BAABKA010000054.1"/>
</dbReference>
<keyword evidence="4" id="KW-1185">Reference proteome</keyword>
<dbReference type="Pfam" id="PF04030">
    <property type="entry name" value="ALO"/>
    <property type="match status" value="1"/>
</dbReference>
<name>A0A9X2GQ48_9ACTN</name>
<dbReference type="InterPro" id="IPR006094">
    <property type="entry name" value="Oxid_FAD_bind_N"/>
</dbReference>
<dbReference type="InterPro" id="IPR016166">
    <property type="entry name" value="FAD-bd_PCMH"/>
</dbReference>
<dbReference type="InterPro" id="IPR016171">
    <property type="entry name" value="Vanillyl_alc_oxidase_C-sub2"/>
</dbReference>
<feature type="domain" description="FAD-binding PCMH-type" evidence="2">
    <location>
        <begin position="9"/>
        <end position="173"/>
    </location>
</feature>
<dbReference type="InterPro" id="IPR007173">
    <property type="entry name" value="ALO_C"/>
</dbReference>
<dbReference type="Gene3D" id="3.30.43.10">
    <property type="entry name" value="Uridine Diphospho-n-acetylenolpyruvylglucosamine Reductase, domain 2"/>
    <property type="match status" value="1"/>
</dbReference>
<dbReference type="Gene3D" id="1.10.45.10">
    <property type="entry name" value="Vanillyl-alcohol Oxidase, Chain A, domain 4"/>
    <property type="match status" value="1"/>
</dbReference>
<dbReference type="PANTHER" id="PTHR43762:SF1">
    <property type="entry name" value="D-ARABINONO-1,4-LACTONE OXIDASE"/>
    <property type="match status" value="1"/>
</dbReference>
<dbReference type="GO" id="GO:0003885">
    <property type="term" value="F:D-arabinono-1,4-lactone oxidase activity"/>
    <property type="evidence" value="ECO:0007669"/>
    <property type="project" value="InterPro"/>
</dbReference>
<dbReference type="PANTHER" id="PTHR43762">
    <property type="entry name" value="L-GULONOLACTONE OXIDASE"/>
    <property type="match status" value="1"/>
</dbReference>
<dbReference type="InterPro" id="IPR010031">
    <property type="entry name" value="FAD_lactone_oxidase-like"/>
</dbReference>
<dbReference type="Pfam" id="PF01565">
    <property type="entry name" value="FAD_binding_4"/>
    <property type="match status" value="1"/>
</dbReference>
<protein>
    <submittedName>
        <fullName evidence="3">Xylitol oxidase</fullName>
        <ecNumber evidence="3">1.1.3.41</ecNumber>
    </submittedName>
</protein>
<evidence type="ECO:0000256" key="1">
    <source>
        <dbReference type="ARBA" id="ARBA00023002"/>
    </source>
</evidence>
<dbReference type="GO" id="GO:0050582">
    <property type="term" value="F:xylitol oxidase activity"/>
    <property type="evidence" value="ECO:0007669"/>
    <property type="project" value="UniProtKB-EC"/>
</dbReference>
<dbReference type="InterPro" id="IPR036318">
    <property type="entry name" value="FAD-bd_PCMH-like_sf"/>
</dbReference>
<evidence type="ECO:0000259" key="2">
    <source>
        <dbReference type="PROSITE" id="PS51387"/>
    </source>
</evidence>
<dbReference type="Proteomes" id="UP001139648">
    <property type="component" value="Unassembled WGS sequence"/>
</dbReference>
<evidence type="ECO:0000313" key="3">
    <source>
        <dbReference type="EMBL" id="MCP2358438.1"/>
    </source>
</evidence>
<gene>
    <name evidence="3" type="ORF">HD597_005458</name>
</gene>
<dbReference type="PIRSF" id="PIRSF000136">
    <property type="entry name" value="LGO_GLO"/>
    <property type="match status" value="1"/>
</dbReference>
<dbReference type="EMBL" id="JAMZEB010000002">
    <property type="protein sequence ID" value="MCP2358438.1"/>
    <property type="molecule type" value="Genomic_DNA"/>
</dbReference>
<sequence>MTTNWAGNITYRAQEVHRPSSVAELQAVVARSRRVRALGTRHSFNDLADSPGALVSVAGLPAAVEVDTGRVTARVPAGMRYAELTRCLDERGFALPSLGSLPHISVGGACATATHGSGVRNGCLAASVSALDLVTAEGDLVTVARGDGCFDGMVVGLGALGVVTHLTLDLVPAYEMRQQVYKGLPLDVLDDHFGELVSSAYSVCLFTDWSAPRLTQIWIGERLDEPPADVAKLPWFTALPADGPCHPVDGMPAASCTGQLGVPGRWHERLPHFRPDHEPSSAGDELHSEYMIGRGDAVAALHALDAVRDRIRPVLQICEVRTIAADRLWMSPFYEADSVSVHFTWTSDTTAVLPVVRLVEERLAPFAARPHWAKIFTIGPPELGRLFPRLADFARLAGDCDPAGKFASPFLDRYLR</sequence>
<dbReference type="InterPro" id="IPR016167">
    <property type="entry name" value="FAD-bd_PCMH_sub1"/>
</dbReference>
<dbReference type="InterPro" id="IPR016169">
    <property type="entry name" value="FAD-bd_PCMH_sub2"/>
</dbReference>